<dbReference type="InterPro" id="IPR001680">
    <property type="entry name" value="WD40_rpt"/>
</dbReference>
<feature type="compositionally biased region" description="Acidic residues" evidence="6">
    <location>
        <begin position="998"/>
        <end position="1008"/>
    </location>
</feature>
<dbReference type="EMBL" id="KB097336">
    <property type="protein sequence ID" value="ESN97554.1"/>
    <property type="molecule type" value="Genomic_DNA"/>
</dbReference>
<dbReference type="OrthoDB" id="427368at2759"/>
<dbReference type="RefSeq" id="XP_009024378.1">
    <property type="nucleotide sequence ID" value="XM_009026130.1"/>
</dbReference>
<dbReference type="Gene3D" id="2.130.10.10">
    <property type="entry name" value="YVTN repeat-like/Quinoprotein amine dehydrogenase"/>
    <property type="match status" value="2"/>
</dbReference>
<dbReference type="GO" id="GO:0043596">
    <property type="term" value="C:nuclear replication fork"/>
    <property type="evidence" value="ECO:0000318"/>
    <property type="project" value="GO_Central"/>
</dbReference>
<protein>
    <submittedName>
        <fullName evidence="10 11">Uncharacterized protein</fullName>
    </submittedName>
</protein>
<dbReference type="PANTHER" id="PTHR19932:SF10">
    <property type="entry name" value="WD REPEAT AND HMG-BOX DNA-BINDING PROTEIN 1"/>
    <property type="match status" value="1"/>
</dbReference>
<gene>
    <name evidence="11" type="primary">20212568</name>
    <name evidence="10" type="ORF">HELRODRAFT_193239</name>
</gene>
<evidence type="ECO:0000259" key="9">
    <source>
        <dbReference type="Pfam" id="PF24817"/>
    </source>
</evidence>
<evidence type="ECO:0000259" key="8">
    <source>
        <dbReference type="Pfam" id="PF20946"/>
    </source>
</evidence>
<evidence type="ECO:0000313" key="12">
    <source>
        <dbReference type="Proteomes" id="UP000015101"/>
    </source>
</evidence>
<feature type="region of interest" description="Disordered" evidence="6">
    <location>
        <begin position="878"/>
        <end position="909"/>
    </location>
</feature>
<feature type="compositionally biased region" description="Polar residues" evidence="6">
    <location>
        <begin position="1146"/>
        <end position="1164"/>
    </location>
</feature>
<feature type="compositionally biased region" description="Acidic residues" evidence="6">
    <location>
        <begin position="971"/>
        <end position="990"/>
    </location>
</feature>
<dbReference type="Pfam" id="PF24817">
    <property type="entry name" value="WD40_WDHD1_1st"/>
    <property type="match status" value="1"/>
</dbReference>
<feature type="compositionally biased region" description="Acidic residues" evidence="6">
    <location>
        <begin position="450"/>
        <end position="463"/>
    </location>
</feature>
<organism evidence="11 12">
    <name type="scientific">Helobdella robusta</name>
    <name type="common">Californian leech</name>
    <dbReference type="NCBI Taxonomy" id="6412"/>
    <lineage>
        <taxon>Eukaryota</taxon>
        <taxon>Metazoa</taxon>
        <taxon>Spiralia</taxon>
        <taxon>Lophotrochozoa</taxon>
        <taxon>Annelida</taxon>
        <taxon>Clitellata</taxon>
        <taxon>Hirudinea</taxon>
        <taxon>Rhynchobdellida</taxon>
        <taxon>Glossiphoniidae</taxon>
        <taxon>Helobdella</taxon>
    </lineage>
</organism>
<dbReference type="PANTHER" id="PTHR19932">
    <property type="entry name" value="WD REPEAT AND HMG-BOX DNA BINDING PROTEIN"/>
    <property type="match status" value="1"/>
</dbReference>
<dbReference type="STRING" id="6412.T1FUS2"/>
<keyword evidence="4" id="KW-0539">Nucleus</keyword>
<feature type="domain" description="WDHD1/CFT4 helical bundle" evidence="8">
    <location>
        <begin position="783"/>
        <end position="880"/>
    </location>
</feature>
<accession>T1FUS2</accession>
<evidence type="ECO:0000256" key="4">
    <source>
        <dbReference type="ARBA" id="ARBA00023242"/>
    </source>
</evidence>
<dbReference type="InterPro" id="IPR015943">
    <property type="entry name" value="WD40/YVTN_repeat-like_dom_sf"/>
</dbReference>
<dbReference type="PROSITE" id="PS50082">
    <property type="entry name" value="WD_REPEATS_2"/>
    <property type="match status" value="1"/>
</dbReference>
<dbReference type="InParanoid" id="T1FUS2"/>
<evidence type="ECO:0000256" key="3">
    <source>
        <dbReference type="ARBA" id="ARBA00022737"/>
    </source>
</evidence>
<dbReference type="GO" id="GO:0000278">
    <property type="term" value="P:mitotic cell cycle"/>
    <property type="evidence" value="ECO:0000318"/>
    <property type="project" value="GO_Central"/>
</dbReference>
<dbReference type="GO" id="GO:0006261">
    <property type="term" value="P:DNA-templated DNA replication"/>
    <property type="evidence" value="ECO:0000318"/>
    <property type="project" value="GO_Central"/>
</dbReference>
<feature type="compositionally biased region" description="Basic and acidic residues" evidence="6">
    <location>
        <begin position="1014"/>
        <end position="1024"/>
    </location>
</feature>
<dbReference type="Pfam" id="PF20946">
    <property type="entry name" value="Ctf4_C"/>
    <property type="match status" value="1"/>
</dbReference>
<keyword evidence="12" id="KW-1185">Reference proteome</keyword>
<dbReference type="SUPFAM" id="SSF50978">
    <property type="entry name" value="WD40 repeat-like"/>
    <property type="match status" value="1"/>
</dbReference>
<dbReference type="InterPro" id="IPR057646">
    <property type="entry name" value="WD40_WDHD1_1st"/>
</dbReference>
<evidence type="ECO:0000256" key="1">
    <source>
        <dbReference type="ARBA" id="ARBA00004123"/>
    </source>
</evidence>
<name>T1FUS2_HELRO</name>
<feature type="compositionally biased region" description="Polar residues" evidence="6">
    <location>
        <begin position="1091"/>
        <end position="1101"/>
    </location>
</feature>
<dbReference type="EMBL" id="AMQM01006270">
    <property type="status" value="NOT_ANNOTATED_CDS"/>
    <property type="molecule type" value="Genomic_DNA"/>
</dbReference>
<dbReference type="AlphaFoldDB" id="T1FUS2"/>
<feature type="compositionally biased region" description="Polar residues" evidence="6">
    <location>
        <begin position="1062"/>
        <end position="1082"/>
    </location>
</feature>
<dbReference type="GO" id="GO:0003682">
    <property type="term" value="F:chromatin binding"/>
    <property type="evidence" value="ECO:0000318"/>
    <property type="project" value="GO_Central"/>
</dbReference>
<evidence type="ECO:0000313" key="11">
    <source>
        <dbReference type="EnsemblMetazoa" id="HelroP193239"/>
    </source>
</evidence>
<dbReference type="PROSITE" id="PS50294">
    <property type="entry name" value="WD_REPEATS_REGION"/>
    <property type="match status" value="1"/>
</dbReference>
<evidence type="ECO:0000259" key="7">
    <source>
        <dbReference type="Pfam" id="PF12341"/>
    </source>
</evidence>
<reference evidence="11" key="3">
    <citation type="submission" date="2015-06" db="UniProtKB">
        <authorList>
            <consortium name="EnsemblMetazoa"/>
        </authorList>
    </citation>
    <scope>IDENTIFICATION</scope>
</reference>
<evidence type="ECO:0000256" key="5">
    <source>
        <dbReference type="PROSITE-ProRule" id="PRU00221"/>
    </source>
</evidence>
<feature type="domain" description="WDHD1/CFT4 second beta-propeller" evidence="7">
    <location>
        <begin position="543"/>
        <end position="746"/>
    </location>
</feature>
<dbReference type="InterPro" id="IPR048591">
    <property type="entry name" value="WDHD1/CFT4_hel"/>
</dbReference>
<dbReference type="KEGG" id="hro:HELRODRAFT_193239"/>
<feature type="region of interest" description="Disordered" evidence="6">
    <location>
        <begin position="959"/>
        <end position="1164"/>
    </location>
</feature>
<feature type="domain" description="WDHD1 first WD40" evidence="9">
    <location>
        <begin position="16"/>
        <end position="232"/>
    </location>
</feature>
<dbReference type="SMART" id="SM00320">
    <property type="entry name" value="WD40"/>
    <property type="match status" value="4"/>
</dbReference>
<dbReference type="InterPro" id="IPR022100">
    <property type="entry name" value="WDHD1/CFT4_beta-prop_2nd"/>
</dbReference>
<dbReference type="Proteomes" id="UP000015101">
    <property type="component" value="Unassembled WGS sequence"/>
</dbReference>
<keyword evidence="3" id="KW-0677">Repeat</keyword>
<reference evidence="12" key="1">
    <citation type="submission" date="2012-12" db="EMBL/GenBank/DDBJ databases">
        <authorList>
            <person name="Hellsten U."/>
            <person name="Grimwood J."/>
            <person name="Chapman J.A."/>
            <person name="Shapiro H."/>
            <person name="Aerts A."/>
            <person name="Otillar R.P."/>
            <person name="Terry A.Y."/>
            <person name="Boore J.L."/>
            <person name="Simakov O."/>
            <person name="Marletaz F."/>
            <person name="Cho S.-J."/>
            <person name="Edsinger-Gonzales E."/>
            <person name="Havlak P."/>
            <person name="Kuo D.-H."/>
            <person name="Larsson T."/>
            <person name="Lv J."/>
            <person name="Arendt D."/>
            <person name="Savage R."/>
            <person name="Osoegawa K."/>
            <person name="de Jong P."/>
            <person name="Lindberg D.R."/>
            <person name="Seaver E.C."/>
            <person name="Weisblat D.A."/>
            <person name="Putnam N.H."/>
            <person name="Grigoriev I.V."/>
            <person name="Rokhsar D.S."/>
        </authorList>
    </citation>
    <scope>NUCLEOTIDE SEQUENCE</scope>
</reference>
<dbReference type="GeneID" id="20212568"/>
<keyword evidence="2 5" id="KW-0853">WD repeat</keyword>
<dbReference type="InterPro" id="IPR036322">
    <property type="entry name" value="WD40_repeat_dom_sf"/>
</dbReference>
<dbReference type="FunCoup" id="T1FUS2">
    <property type="interactions" value="892"/>
</dbReference>
<dbReference type="OMA" id="SAKEWTI"/>
<comment type="subcellular location">
    <subcellularLocation>
        <location evidence="1">Nucleus</location>
    </subcellularLocation>
</comment>
<dbReference type="Pfam" id="PF12341">
    <property type="entry name" value="Mcl1_mid"/>
    <property type="match status" value="1"/>
</dbReference>
<dbReference type="HOGENOM" id="CLU_004219_3_0_1"/>
<sequence length="1164" mass="128754">MNLKRELRKVHGDGGTGHLEVCFDEKGRHMATCGFDGEVKVFNGYDDKDPSSFLIGEVVYAIAVKGGRLYVAGDDNSIQSFILADSSLDGILLRFTSHVNHFCFNKKGDNDFMLKMLDLTTKSQTDFKGHEAPVLSVTIHPSDDDVIASSSCDGTVKVWKSSEGKCLRTIKCLPKSNSFETSKTLARIAFTDDAKYLLVPGVDKILAYSAKEWTIAFELKADVENNQVSSWSLVSVGWFWPLVSVWSVLSGHWSVWDGFGLWSVCGQFQVVTGQCGVVLVTDQCVSFSTLSLSADGRYVASSRGQEGVSVWDVREKKMVKRGGEGGKQVVTSVCWHPTNHEVAFCNNQGYMGLLRNPVEVTEGSVIQDGGRSAGGTSASHAGRQTVGDLFGDDDDDADLLVAVANDADDDDADDHHHRQNNMGDDDDKKHDDGVDDDDDAGDGGIPGVDTDGEEEEEDDADEEGGVKKRKRMTNILVDEEASNRGHLTIAFTFVIIQANTAPTTDWPESLTDLPISSTEISTQQVGGDGSSSRKSWQPVDMQKPFIPTSCPKGLVSRFMVWNEIGRVQQYTNFEDESGERTINAEFHDSSIHHTIHIDNSTHNFNMAALNEEALLLASEAQEATASQLLCMHFSTWDTNKEWSMAMPDGESIVGMCLGERWLAVATNVRLVRVYSVGGVQKEVFSLTGPLVTMVGCLDLLAVIYHEAMGIPGDQCMSFMLLSTSKMRLLASGRLPLTSKSTVAWAGAIFCKGSKYPSTLPLPIVQILPFKLPYCEMNTDKSILEEQYWRTRLLSNHFKFWKVQGYHFDQSEESRMGTLMKELLMKLFALSCRSNKEVRAVELGEMMPDVKTLQLAIRYASQKGETMIVHKLNDLARSKVEKDNEDDDEDEKVVTANNNNNNDDDDDDDAMKMKMMRIMSKRMKEQRVSCEEKPLALKPAKILFGFFSLFFLINASSAGSKFKPSNEKDLTEVDDDEVDQGLDEDDADDDNQIEKNDSGDDEDEYDDGGAVENSDSEKEQVDAFKKPGTIAGKKRNKLSKKTSLSDSMTFKEIKNPFKVASNDIGSTTNNKPPQTQPRGSSIFDNMEKPKSSRVSAKLSSGNSEDRKENNAKNDSSTSLKKRKRNENSSPDHVTSVGGAKKLKEVNKSSTNQKLSSFFFNKNESQ</sequence>
<dbReference type="GO" id="GO:0006281">
    <property type="term" value="P:DNA repair"/>
    <property type="evidence" value="ECO:0000318"/>
    <property type="project" value="GO_Central"/>
</dbReference>
<evidence type="ECO:0000256" key="6">
    <source>
        <dbReference type="SAM" id="MobiDB-lite"/>
    </source>
</evidence>
<dbReference type="EnsemblMetazoa" id="HelroT193239">
    <property type="protein sequence ID" value="HelroP193239"/>
    <property type="gene ID" value="HelroG193239"/>
</dbReference>
<feature type="region of interest" description="Disordered" evidence="6">
    <location>
        <begin position="365"/>
        <end position="390"/>
    </location>
</feature>
<reference evidence="10 12" key="2">
    <citation type="journal article" date="2013" name="Nature">
        <title>Insights into bilaterian evolution from three spiralian genomes.</title>
        <authorList>
            <person name="Simakov O."/>
            <person name="Marletaz F."/>
            <person name="Cho S.J."/>
            <person name="Edsinger-Gonzales E."/>
            <person name="Havlak P."/>
            <person name="Hellsten U."/>
            <person name="Kuo D.H."/>
            <person name="Larsson T."/>
            <person name="Lv J."/>
            <person name="Arendt D."/>
            <person name="Savage R."/>
            <person name="Osoegawa K."/>
            <person name="de Jong P."/>
            <person name="Grimwood J."/>
            <person name="Chapman J.A."/>
            <person name="Shapiro H."/>
            <person name="Aerts A."/>
            <person name="Otillar R.P."/>
            <person name="Terry A.Y."/>
            <person name="Boore J.L."/>
            <person name="Grigoriev I.V."/>
            <person name="Lindberg D.R."/>
            <person name="Seaver E.C."/>
            <person name="Weisblat D.A."/>
            <person name="Putnam N.H."/>
            <person name="Rokhsar D.S."/>
        </authorList>
    </citation>
    <scope>NUCLEOTIDE SEQUENCE</scope>
</reference>
<feature type="region of interest" description="Disordered" evidence="6">
    <location>
        <begin position="406"/>
        <end position="467"/>
    </location>
</feature>
<dbReference type="CTD" id="20212568"/>
<evidence type="ECO:0000256" key="2">
    <source>
        <dbReference type="ARBA" id="ARBA00022574"/>
    </source>
</evidence>
<evidence type="ECO:0000313" key="10">
    <source>
        <dbReference type="EMBL" id="ESN97554.1"/>
    </source>
</evidence>
<feature type="repeat" description="WD" evidence="5">
    <location>
        <begin position="127"/>
        <end position="169"/>
    </location>
</feature>
<proteinExistence type="predicted"/>
<dbReference type="eggNOG" id="KOG1274">
    <property type="taxonomic scope" value="Eukaryota"/>
</dbReference>